<sequence>MAESNFYFLVNALPDPTDLEAGELEAVRLLIEDNLNQTETHAFRYLLYRNDNKNLLKLLRKRDGILPRTASHFYTPAVFTFEDLDDMLIDVYAGEVIVPEYLDQFLNEEKHAGWTVRERENRLLELYYDAGICHPQEFIRSMFLFKRDLKNVLLALNARRQGFKITRITVGDYDLPVALAASTQADFGLGGEHDYLGQLAHLLAEGKLVELEQTIDELLLTHCAALVRGEIFSLNFVLYYFLDLSLRHRWRALTPDQGARALGDLVEDIIRTAGEPAESGVIK</sequence>
<dbReference type="KEGG" id="tpx:Turpa_3533"/>
<dbReference type="Proteomes" id="UP000006048">
    <property type="component" value="Chromosome"/>
</dbReference>
<dbReference type="InterPro" id="IPR024492">
    <property type="entry name" value="DUF2764"/>
</dbReference>
<evidence type="ECO:0000313" key="2">
    <source>
        <dbReference type="Proteomes" id="UP000006048"/>
    </source>
</evidence>
<reference evidence="1 2" key="1">
    <citation type="submission" date="2012-06" db="EMBL/GenBank/DDBJ databases">
        <title>The complete chromosome of genome of Turneriella parva DSM 21527.</title>
        <authorList>
            <consortium name="US DOE Joint Genome Institute (JGI-PGF)"/>
            <person name="Lucas S."/>
            <person name="Han J."/>
            <person name="Lapidus A."/>
            <person name="Bruce D."/>
            <person name="Goodwin L."/>
            <person name="Pitluck S."/>
            <person name="Peters L."/>
            <person name="Kyrpides N."/>
            <person name="Mavromatis K."/>
            <person name="Ivanova N."/>
            <person name="Mikhailova N."/>
            <person name="Chertkov O."/>
            <person name="Detter J.C."/>
            <person name="Tapia R."/>
            <person name="Han C."/>
            <person name="Land M."/>
            <person name="Hauser L."/>
            <person name="Markowitz V."/>
            <person name="Cheng J.-F."/>
            <person name="Hugenholtz P."/>
            <person name="Woyke T."/>
            <person name="Wu D."/>
            <person name="Gronow S."/>
            <person name="Wellnitz S."/>
            <person name="Brambilla E."/>
            <person name="Klenk H.-P."/>
            <person name="Eisen J.A."/>
        </authorList>
    </citation>
    <scope>NUCLEOTIDE SEQUENCE [LARGE SCALE GENOMIC DNA]</scope>
    <source>
        <strain evidence="2">ATCC BAA-1111 / DSM 21527 / NCTC 11395 / H</strain>
    </source>
</reference>
<keyword evidence="2" id="KW-1185">Reference proteome</keyword>
<name>I4BA62_TURPD</name>
<dbReference type="OrthoDB" id="306182at2"/>
<dbReference type="RefSeq" id="WP_014804647.1">
    <property type="nucleotide sequence ID" value="NC_018020.1"/>
</dbReference>
<evidence type="ECO:0000313" key="1">
    <source>
        <dbReference type="EMBL" id="AFM14169.1"/>
    </source>
</evidence>
<dbReference type="EMBL" id="CP002959">
    <property type="protein sequence ID" value="AFM14169.1"/>
    <property type="molecule type" value="Genomic_DNA"/>
</dbReference>
<gene>
    <name evidence="1" type="ordered locus">Turpa_3533</name>
</gene>
<organism evidence="1 2">
    <name type="scientific">Turneriella parva (strain ATCC BAA-1111 / DSM 21527 / NCTC 11395 / H)</name>
    <name type="common">Leptospira parva</name>
    <dbReference type="NCBI Taxonomy" id="869212"/>
    <lineage>
        <taxon>Bacteria</taxon>
        <taxon>Pseudomonadati</taxon>
        <taxon>Spirochaetota</taxon>
        <taxon>Spirochaetia</taxon>
        <taxon>Leptospirales</taxon>
        <taxon>Leptospiraceae</taxon>
        <taxon>Turneriella</taxon>
    </lineage>
</organism>
<dbReference type="STRING" id="869212.Turpa_3533"/>
<dbReference type="AlphaFoldDB" id="I4BA62"/>
<protein>
    <submittedName>
        <fullName evidence="1">Uncharacterized protein</fullName>
    </submittedName>
</protein>
<dbReference type="Pfam" id="PF10962">
    <property type="entry name" value="DUF2764"/>
    <property type="match status" value="1"/>
</dbReference>
<proteinExistence type="predicted"/>
<accession>I4BA62</accession>
<dbReference type="HOGENOM" id="CLU_086905_0_0_12"/>